<organism evidence="2 3">
    <name type="scientific">Champsocephalus esox</name>
    <name type="common">pike icefish</name>
    <dbReference type="NCBI Taxonomy" id="159716"/>
    <lineage>
        <taxon>Eukaryota</taxon>
        <taxon>Metazoa</taxon>
        <taxon>Chordata</taxon>
        <taxon>Craniata</taxon>
        <taxon>Vertebrata</taxon>
        <taxon>Euteleostomi</taxon>
        <taxon>Actinopterygii</taxon>
        <taxon>Neopterygii</taxon>
        <taxon>Teleostei</taxon>
        <taxon>Neoteleostei</taxon>
        <taxon>Acanthomorphata</taxon>
        <taxon>Eupercaria</taxon>
        <taxon>Perciformes</taxon>
        <taxon>Notothenioidei</taxon>
        <taxon>Channichthyidae</taxon>
        <taxon>Champsocephalus</taxon>
    </lineage>
</organism>
<comment type="caution">
    <text evidence="2">The sequence shown here is derived from an EMBL/GenBank/DDBJ whole genome shotgun (WGS) entry which is preliminary data.</text>
</comment>
<reference evidence="2 3" key="1">
    <citation type="journal article" date="2023" name="Mol. Biol. Evol.">
        <title>Genomics of Secondarily Temperate Adaptation in the Only Non-Antarctic Icefish.</title>
        <authorList>
            <person name="Rivera-Colon A.G."/>
            <person name="Rayamajhi N."/>
            <person name="Minhas B.F."/>
            <person name="Madrigal G."/>
            <person name="Bilyk K.T."/>
            <person name="Yoon V."/>
            <person name="Hune M."/>
            <person name="Gregory S."/>
            <person name="Cheng C.H.C."/>
            <person name="Catchen J.M."/>
        </authorList>
    </citation>
    <scope>NUCLEOTIDE SEQUENCE [LARGE SCALE GENOMIC DNA]</scope>
    <source>
        <strain evidence="2">JC2023a</strain>
    </source>
</reference>
<evidence type="ECO:0000256" key="1">
    <source>
        <dbReference type="SAM" id="MobiDB-lite"/>
    </source>
</evidence>
<proteinExistence type="predicted"/>
<dbReference type="EMBL" id="JAULUE010002056">
    <property type="protein sequence ID" value="KAK5889911.1"/>
    <property type="molecule type" value="Genomic_DNA"/>
</dbReference>
<gene>
    <name evidence="2" type="ORF">CesoFtcFv8_013486</name>
</gene>
<sequence length="87" mass="9753">MRFANQPCAHTARDFTLREREGGPSPHIFIALSLWVPQDRQGLTDGGEEIGGGEEITSTEGRGVEQTRDEVMRRREGIKKVEEDTRG</sequence>
<feature type="region of interest" description="Disordered" evidence="1">
    <location>
        <begin position="40"/>
        <end position="87"/>
    </location>
</feature>
<dbReference type="Proteomes" id="UP001335648">
    <property type="component" value="Unassembled WGS sequence"/>
</dbReference>
<evidence type="ECO:0000313" key="3">
    <source>
        <dbReference type="Proteomes" id="UP001335648"/>
    </source>
</evidence>
<name>A0AAN8GSL3_9TELE</name>
<dbReference type="AlphaFoldDB" id="A0AAN8GSL3"/>
<keyword evidence="3" id="KW-1185">Reference proteome</keyword>
<evidence type="ECO:0000313" key="2">
    <source>
        <dbReference type="EMBL" id="KAK5889911.1"/>
    </source>
</evidence>
<accession>A0AAN8GSL3</accession>
<feature type="compositionally biased region" description="Basic and acidic residues" evidence="1">
    <location>
        <begin position="62"/>
        <end position="87"/>
    </location>
</feature>
<protein>
    <submittedName>
        <fullName evidence="2">Uncharacterized protein</fullName>
    </submittedName>
</protein>